<dbReference type="EC" id="2.7.13.3" evidence="2"/>
<sequence length="1676" mass="178877">MAAGDYELAEQLHDGRTSQVFRGARRRDGATVILKALRREYSDPAGAARLQREAELLRRCAGAAVPEVLGLERWDGCPVLVLRDIGGRSLHRFRHGRALSLVARLDLALEICGALARVHAAGVVHRDLKPANIIVHGDGERVQLIDFAAAEAGEGTLQYMSPEQTGRTGRDVDPRSDYYALGVTLYELFTGRLPFASDDPLELLHAHLARVPAAPVALAPDLGDTLSSVVLRLLEKSPEARYQSLDGLRHDLARCRDAFARGEQPRFDPAARDRPPGLQLSATMFGRDRELAALLAVWTAVRAGARALALVSGPSGAGKSALVRALAGAVREAGGVFVSGRFEQGEKATPYAGLLAALDQLLRRALAEPDERLAAVRAALDAALGDGAAALGDVLPALALVTGVRPRPTVAAPAEAAARFHAAVTRLVRVFAGHAPLVIAVDDLQWADPASLRLYDELAREPSLDHLLLVGSYREDEVAAGHPLRGLAAVRVVLGPLAPADVQRLIGETLAWPEGQAAELAAVVAANTDNNPLFVRAYLRWLFDQGLLAWSAERDGWAWDAAATARATPGDDIVALMTRRLGALDPEVRAALQAAACIGARFDLARLADLLGRDLADLAAALGQAIDRGLVVPADAGVYEFVHDRVQQAAYAGLAAGERQRLHLELGRGLLRGASPAVLEDMLFEIVGHLNLGAARILAPAERLRLAALDLAAGRKAMGAAAFVTAVQLQRQGLAVLPEHAWSTHYALAFALTRDCMECEHFAGDPDAAAARFAPLLARARDDVDRAAVHDLKVALETDRANIHAALAAGRAGLALLGVHVPASASRLSILRELAAVRWLRGRAPLRALADLPPVRDPRIGSALRLLCTICVSAYHHQPDLSLLYGLRALALALRHGVIGESAIAVALYAFAHVHMFDDVAGARALVDVAYALADRFGDPRLGPQLANYCGVYVAAWLEPTAATVARLERELERATRLGSTSMALYISVGIIHARWLGLGDVDQLLASARAHASIGVGMPGFDQRHWHLLFVRLGLALRGETDGPTSLAGPDFDEDHLVEELGAHSRALASVYHLVKLTLLYHHGAIDQALALSRRLRWARAEGTLLLVDQITLALLVLTARGQPLARDAQRRARSWLGHLRRWAALGPDNLEGRLFLAEAELARCRGDHDQAALLYPRAVEAARRAGHLRIEALALERAGRHAAARQSHVLSHMYLGAAAERWDRWGAPALAARLRAEFPGLAAPAPVPAAAPLPGPPSAGAEAIDVAALLRSTRAITGELVLDKLLRALVRTVLEVAGARRCFVLLGGGGGLQIAAAADVARERLDVLQSRAMSEEPDLPQSVVHFVARTRRDVVLGDAAVDHDFAGDPALAGVRSVLCAPILGHGELLGVLYLDNDLAPHTFGSGRLALLRHLAAQIATSIDNARLYEDLARARDAAVRADRLKTRFLLNMSHELRTPLNAVLGYAELIRESAAEGDLAAIDGDTEKIRRAAARLVRTLTNILELSRVEADVVQPARVAVDVAALVREAVAACDGEARARGDALELELDPAAFVCLTDPAMLAHCVHTLVDNAVRFTDRGRVTVRLAAIGGRDVPWLELRITDTGVGIAAADLPRLFLAFQPLDDAPTRAQEGSGVSLALAHRFARLLGGVIDVASVPGSGSTFVLRLPAPRE</sequence>
<feature type="domain" description="Protein kinase" evidence="4">
    <location>
        <begin position="6"/>
        <end position="253"/>
    </location>
</feature>
<keyword evidence="7" id="KW-1185">Reference proteome</keyword>
<dbReference type="PANTHER" id="PTHR43642:SF1">
    <property type="entry name" value="HYBRID SIGNAL TRANSDUCTION HISTIDINE KINASE G"/>
    <property type="match status" value="1"/>
</dbReference>
<dbReference type="PRINTS" id="PR00344">
    <property type="entry name" value="BCTRLSENSOR"/>
</dbReference>
<dbReference type="Pfam" id="PF00069">
    <property type="entry name" value="Pkinase"/>
    <property type="match status" value="1"/>
</dbReference>
<dbReference type="InterPro" id="IPR003594">
    <property type="entry name" value="HATPase_dom"/>
</dbReference>
<dbReference type="InterPro" id="IPR036097">
    <property type="entry name" value="HisK_dim/P_sf"/>
</dbReference>
<dbReference type="CDD" id="cd14014">
    <property type="entry name" value="STKc_PknB_like"/>
    <property type="match status" value="1"/>
</dbReference>
<dbReference type="SUPFAM" id="SSF55874">
    <property type="entry name" value="ATPase domain of HSP90 chaperone/DNA topoisomerase II/histidine kinase"/>
    <property type="match status" value="1"/>
</dbReference>
<dbReference type="SMART" id="SM00065">
    <property type="entry name" value="GAF"/>
    <property type="match status" value="1"/>
</dbReference>
<dbReference type="SMART" id="SM00388">
    <property type="entry name" value="HisKA"/>
    <property type="match status" value="1"/>
</dbReference>
<dbReference type="InterPro" id="IPR003661">
    <property type="entry name" value="HisK_dim/P_dom"/>
</dbReference>
<dbReference type="InterPro" id="IPR053159">
    <property type="entry name" value="Hybrid_Histidine_Kinase"/>
</dbReference>
<gene>
    <name evidence="6" type="ORF">O0S08_18070</name>
</gene>
<dbReference type="SMART" id="SM00220">
    <property type="entry name" value="S_TKc"/>
    <property type="match status" value="1"/>
</dbReference>
<dbReference type="Pfam" id="PF13191">
    <property type="entry name" value="AAA_16"/>
    <property type="match status" value="1"/>
</dbReference>
<dbReference type="EMBL" id="CP114040">
    <property type="protein sequence ID" value="WAS98052.1"/>
    <property type="molecule type" value="Genomic_DNA"/>
</dbReference>
<proteinExistence type="predicted"/>
<dbReference type="InterPro" id="IPR005467">
    <property type="entry name" value="His_kinase_dom"/>
</dbReference>
<feature type="domain" description="Histidine kinase" evidence="5">
    <location>
        <begin position="1453"/>
        <end position="1675"/>
    </location>
</feature>
<comment type="catalytic activity">
    <reaction evidence="1">
        <text>ATP + protein L-histidine = ADP + protein N-phospho-L-histidine.</text>
        <dbReference type="EC" id="2.7.13.3"/>
    </reaction>
</comment>
<protein>
    <recommendedName>
        <fullName evidence="2">histidine kinase</fullName>
        <ecNumber evidence="2">2.7.13.3</ecNumber>
    </recommendedName>
</protein>
<evidence type="ECO:0000313" key="6">
    <source>
        <dbReference type="EMBL" id="WAS98052.1"/>
    </source>
</evidence>
<dbReference type="CDD" id="cd00082">
    <property type="entry name" value="HisKA"/>
    <property type="match status" value="1"/>
</dbReference>
<dbReference type="PROSITE" id="PS50109">
    <property type="entry name" value="HIS_KIN"/>
    <property type="match status" value="1"/>
</dbReference>
<dbReference type="Gene3D" id="1.10.287.130">
    <property type="match status" value="1"/>
</dbReference>
<dbReference type="Gene3D" id="1.10.510.10">
    <property type="entry name" value="Transferase(Phosphotransferase) domain 1"/>
    <property type="match status" value="1"/>
</dbReference>
<evidence type="ECO:0000256" key="1">
    <source>
        <dbReference type="ARBA" id="ARBA00000085"/>
    </source>
</evidence>
<dbReference type="InterPro" id="IPR029016">
    <property type="entry name" value="GAF-like_dom_sf"/>
</dbReference>
<dbReference type="Proteomes" id="UP001164459">
    <property type="component" value="Chromosome"/>
</dbReference>
<dbReference type="InterPro" id="IPR008271">
    <property type="entry name" value="Ser/Thr_kinase_AS"/>
</dbReference>
<dbReference type="InterPro" id="IPR003018">
    <property type="entry name" value="GAF"/>
</dbReference>
<dbReference type="InterPro" id="IPR041664">
    <property type="entry name" value="AAA_16"/>
</dbReference>
<dbReference type="InterPro" id="IPR036890">
    <property type="entry name" value="HATPase_C_sf"/>
</dbReference>
<evidence type="ECO:0000259" key="4">
    <source>
        <dbReference type="PROSITE" id="PS50011"/>
    </source>
</evidence>
<evidence type="ECO:0000256" key="2">
    <source>
        <dbReference type="ARBA" id="ARBA00012438"/>
    </source>
</evidence>
<dbReference type="SUPFAM" id="SSF55781">
    <property type="entry name" value="GAF domain-like"/>
    <property type="match status" value="1"/>
</dbReference>
<evidence type="ECO:0000313" key="7">
    <source>
        <dbReference type="Proteomes" id="UP001164459"/>
    </source>
</evidence>
<dbReference type="InterPro" id="IPR004358">
    <property type="entry name" value="Sig_transdc_His_kin-like_C"/>
</dbReference>
<dbReference type="Pfam" id="PF01590">
    <property type="entry name" value="GAF"/>
    <property type="match status" value="1"/>
</dbReference>
<dbReference type="SMART" id="SM00387">
    <property type="entry name" value="HATPase_c"/>
    <property type="match status" value="1"/>
</dbReference>
<dbReference type="InterPro" id="IPR011009">
    <property type="entry name" value="Kinase-like_dom_sf"/>
</dbReference>
<evidence type="ECO:0000259" key="5">
    <source>
        <dbReference type="PROSITE" id="PS50109"/>
    </source>
</evidence>
<accession>A0ABY7HFI3</accession>
<dbReference type="PROSITE" id="PS00108">
    <property type="entry name" value="PROTEIN_KINASE_ST"/>
    <property type="match status" value="1"/>
</dbReference>
<dbReference type="PROSITE" id="PS50011">
    <property type="entry name" value="PROTEIN_KINASE_DOM"/>
    <property type="match status" value="1"/>
</dbReference>
<dbReference type="Gene3D" id="3.40.50.300">
    <property type="entry name" value="P-loop containing nucleotide triphosphate hydrolases"/>
    <property type="match status" value="1"/>
</dbReference>
<dbReference type="Gene3D" id="3.30.450.40">
    <property type="match status" value="1"/>
</dbReference>
<dbReference type="SUPFAM" id="SSF47384">
    <property type="entry name" value="Homodimeric domain of signal transducing histidine kinase"/>
    <property type="match status" value="1"/>
</dbReference>
<dbReference type="InterPro" id="IPR027417">
    <property type="entry name" value="P-loop_NTPase"/>
</dbReference>
<name>A0ABY7HFI3_9BACT</name>
<keyword evidence="3" id="KW-0597">Phosphoprotein</keyword>
<dbReference type="Pfam" id="PF02518">
    <property type="entry name" value="HATPase_c"/>
    <property type="match status" value="1"/>
</dbReference>
<reference evidence="6" key="1">
    <citation type="submission" date="2022-11" db="EMBL/GenBank/DDBJ databases">
        <title>Minimal conservation of predation-associated metabolite biosynthetic gene clusters underscores biosynthetic potential of Myxococcota including descriptions for ten novel species: Archangium lansinium sp. nov., Myxococcus landrumus sp. nov., Nannocystis bai.</title>
        <authorList>
            <person name="Ahearne A."/>
            <person name="Stevens C."/>
            <person name="Dowd S."/>
        </authorList>
    </citation>
    <scope>NUCLEOTIDE SEQUENCE</scope>
    <source>
        <strain evidence="6">Fl3</strain>
    </source>
</reference>
<dbReference type="InterPro" id="IPR000719">
    <property type="entry name" value="Prot_kinase_dom"/>
</dbReference>
<dbReference type="SUPFAM" id="SSF56112">
    <property type="entry name" value="Protein kinase-like (PK-like)"/>
    <property type="match status" value="1"/>
</dbReference>
<dbReference type="Gene3D" id="3.30.565.10">
    <property type="entry name" value="Histidine kinase-like ATPase, C-terminal domain"/>
    <property type="match status" value="1"/>
</dbReference>
<organism evidence="6 7">
    <name type="scientific">Nannocystis punicea</name>
    <dbReference type="NCBI Taxonomy" id="2995304"/>
    <lineage>
        <taxon>Bacteria</taxon>
        <taxon>Pseudomonadati</taxon>
        <taxon>Myxococcota</taxon>
        <taxon>Polyangia</taxon>
        <taxon>Nannocystales</taxon>
        <taxon>Nannocystaceae</taxon>
        <taxon>Nannocystis</taxon>
    </lineage>
</organism>
<dbReference type="Gene3D" id="3.30.200.20">
    <property type="entry name" value="Phosphorylase Kinase, domain 1"/>
    <property type="match status" value="1"/>
</dbReference>
<evidence type="ECO:0000256" key="3">
    <source>
        <dbReference type="ARBA" id="ARBA00022553"/>
    </source>
</evidence>
<dbReference type="Pfam" id="PF00512">
    <property type="entry name" value="HisKA"/>
    <property type="match status" value="1"/>
</dbReference>
<dbReference type="RefSeq" id="WP_269040418.1">
    <property type="nucleotide sequence ID" value="NZ_CP114040.1"/>
</dbReference>
<dbReference type="SUPFAM" id="SSF52540">
    <property type="entry name" value="P-loop containing nucleoside triphosphate hydrolases"/>
    <property type="match status" value="1"/>
</dbReference>
<dbReference type="PANTHER" id="PTHR43642">
    <property type="entry name" value="HYBRID SIGNAL TRANSDUCTION HISTIDINE KINASE G"/>
    <property type="match status" value="1"/>
</dbReference>